<dbReference type="KEGG" id="chq:AQ619_03035"/>
<dbReference type="InterPro" id="IPR011006">
    <property type="entry name" value="CheY-like_superfamily"/>
</dbReference>
<dbReference type="STRING" id="69395.AQ619_03035"/>
<accession>A0A0P0NWZ0</accession>
<dbReference type="RefSeq" id="WP_062144072.1">
    <property type="nucleotide sequence ID" value="NZ_CP013002.1"/>
</dbReference>
<dbReference type="Gene3D" id="3.40.50.2300">
    <property type="match status" value="1"/>
</dbReference>
<gene>
    <name evidence="1" type="ORF">AQ619_03035</name>
</gene>
<protein>
    <recommendedName>
        <fullName evidence="3">Response regulatory domain-containing protein</fullName>
    </recommendedName>
</protein>
<evidence type="ECO:0000313" key="2">
    <source>
        <dbReference type="Proteomes" id="UP000056905"/>
    </source>
</evidence>
<dbReference type="Proteomes" id="UP000056905">
    <property type="component" value="Chromosome"/>
</dbReference>
<dbReference type="AlphaFoldDB" id="A0A0P0NWZ0"/>
<dbReference type="OrthoDB" id="7188454at2"/>
<reference evidence="1 2" key="1">
    <citation type="submission" date="2015-10" db="EMBL/GenBank/DDBJ databases">
        <title>Conservation of the essential genome among Caulobacter and Brevundimonas species.</title>
        <authorList>
            <person name="Scott D."/>
            <person name="Ely B."/>
        </authorList>
    </citation>
    <scope>NUCLEOTIDE SEQUENCE [LARGE SCALE GENOMIC DNA]</scope>
    <source>
        <strain evidence="1 2">CB4</strain>
    </source>
</reference>
<name>A0A0P0NWZ0_9CAUL</name>
<keyword evidence="2" id="KW-1185">Reference proteome</keyword>
<proteinExistence type="predicted"/>
<dbReference type="EMBL" id="CP013002">
    <property type="protein sequence ID" value="ALL12413.1"/>
    <property type="molecule type" value="Genomic_DNA"/>
</dbReference>
<dbReference type="SUPFAM" id="SSF52172">
    <property type="entry name" value="CheY-like"/>
    <property type="match status" value="1"/>
</dbReference>
<evidence type="ECO:0008006" key="3">
    <source>
        <dbReference type="Google" id="ProtNLM"/>
    </source>
</evidence>
<organism evidence="1 2">
    <name type="scientific">Caulobacter henricii</name>
    <dbReference type="NCBI Taxonomy" id="69395"/>
    <lineage>
        <taxon>Bacteria</taxon>
        <taxon>Pseudomonadati</taxon>
        <taxon>Pseudomonadota</taxon>
        <taxon>Alphaproteobacteria</taxon>
        <taxon>Caulobacterales</taxon>
        <taxon>Caulobacteraceae</taxon>
        <taxon>Caulobacter</taxon>
    </lineage>
</organism>
<sequence length="123" mass="13382">MCGLPDASAGEPAWSPLIVVLDEDEALREALRFSLETEGYRVRVFAAAEALLAACNRLGSACFVLDETAFDARLRAALRRRRDPVILLSAGRARRPMSGTRVRVVEKPLMTDALSRQIAAALA</sequence>
<evidence type="ECO:0000313" key="1">
    <source>
        <dbReference type="EMBL" id="ALL12413.1"/>
    </source>
</evidence>